<dbReference type="InterPro" id="IPR025429">
    <property type="entry name" value="DUF4165"/>
</dbReference>
<evidence type="ECO:0000313" key="6">
    <source>
        <dbReference type="Proteomes" id="UP000249422"/>
    </source>
</evidence>
<dbReference type="Pfam" id="PF12245">
    <property type="entry name" value="Big_3_2"/>
    <property type="match status" value="1"/>
</dbReference>
<dbReference type="EMBL" id="QLLM01000047">
    <property type="protein sequence ID" value="RAI96979.1"/>
    <property type="molecule type" value="Genomic_DNA"/>
</dbReference>
<evidence type="ECO:0000256" key="1">
    <source>
        <dbReference type="SAM" id="SignalP"/>
    </source>
</evidence>
<feature type="domain" description="Ig-like" evidence="2">
    <location>
        <begin position="171"/>
        <end position="257"/>
    </location>
</feature>
<accession>A0AAX1PEZ0</accession>
<evidence type="ECO:0000259" key="2">
    <source>
        <dbReference type="Pfam" id="PF12245"/>
    </source>
</evidence>
<dbReference type="RefSeq" id="WP_181455391.1">
    <property type="nucleotide sequence ID" value="NZ_CAWNWF010000047.1"/>
</dbReference>
<dbReference type="AlphaFoldDB" id="A0AAX1PEZ0"/>
<feature type="non-terminal residue" evidence="5">
    <location>
        <position position="705"/>
    </location>
</feature>
<feature type="domain" description="Ig-like" evidence="3">
    <location>
        <begin position="536"/>
        <end position="684"/>
    </location>
</feature>
<dbReference type="Proteomes" id="UP000249422">
    <property type="component" value="Unassembled WGS sequence"/>
</dbReference>
<comment type="caution">
    <text evidence="5">The sequence shown here is derived from an EMBL/GenBank/DDBJ whole genome shotgun (WGS) entry which is preliminary data.</text>
</comment>
<reference evidence="5 6" key="1">
    <citation type="submission" date="2018-06" db="EMBL/GenBank/DDBJ databases">
        <title>Freshwater and sediment microbial communities from various areas in North America, analyzing microbe dynamics in response to fracking.</title>
        <authorList>
            <person name="Lamendella R."/>
        </authorList>
    </citation>
    <scope>NUCLEOTIDE SEQUENCE [LARGE SCALE GENOMIC DNA]</scope>
    <source>
        <strain evidence="5 6">17</strain>
    </source>
</reference>
<name>A0AAX1PEZ0_AERSA</name>
<feature type="chain" id="PRO_5043455102" evidence="1">
    <location>
        <begin position="26"/>
        <end position="705"/>
    </location>
</feature>
<evidence type="ECO:0000259" key="4">
    <source>
        <dbReference type="Pfam" id="PF13752"/>
    </source>
</evidence>
<dbReference type="Pfam" id="PF13750">
    <property type="entry name" value="Big_3_3"/>
    <property type="match status" value="1"/>
</dbReference>
<protein>
    <submittedName>
        <fullName evidence="5">Ig-like protein group 3</fullName>
    </submittedName>
</protein>
<feature type="signal peptide" evidence="1">
    <location>
        <begin position="1"/>
        <end position="25"/>
    </location>
</feature>
<sequence length="705" mass="75688">MINKKMKLPVLIGAFAAMAGGGAHADLLAYKFATPSGEQKSLSPGAIYANPVGNMTFSLSAGIDRKVKVSILRPDGTVVTSAVSPLLGATDRITVGGNTYYGAELVLLAPAEGEYQIKSEILSSQGASIQSASERLVVDRTAPVINGDFTFTLGGWTWGRIDIFGPDNIKNTISIGGITDAGSGAVSARYFAIDPQGVKRSKTVALTQNTPASITLYANEASATDVAPTNRAEYQIGVEVTDAAGNVAQKTRLSAIDRTFPPYSVEVWNSQLGQWQPYSSATSYENPIKLRSKIAKSDHVDFNGTKFGHKFGYNSQDASFVYNETTASIPAAAQTYWNIQTLAGVSQTFHFNNLNVVKLGGSAQLGPQAEGFWYGIAGQPLVSGTSPRISIPSTIDRYKVQVEPRGYVQTVSVNGVTCSVPINETSCTLNPNVSFSSGRGYSPYPVHIRNPDGKLTQHPTYLYVYWDFNPPVIDATTWEPATKKTTVRVIDNDRINNWQIGMWDTTNIRVDAVSGSGSRTPLTLSLSSDESYNTKNREFTTSGIADGRYTLEAIAVDTYDNTARKTISQITIDNTAPNLAIQIPPTGVPSLDDIVLDVTDAISSNPSITSVNLRGGPSSDNVFLSARTISANRFKLEYPVMFPSLKAGESYTLTVVASDDQGNKVTKSVAFNYTPRQVTLADGMDGKLMIPAVTQEFTHADGSKI</sequence>
<evidence type="ECO:0000259" key="3">
    <source>
        <dbReference type="Pfam" id="PF13750"/>
    </source>
</evidence>
<evidence type="ECO:0000313" key="5">
    <source>
        <dbReference type="EMBL" id="RAI96979.1"/>
    </source>
</evidence>
<keyword evidence="1" id="KW-0732">Signal</keyword>
<dbReference type="InterPro" id="IPR022038">
    <property type="entry name" value="Ig-like_bact"/>
</dbReference>
<feature type="domain" description="DUF4165" evidence="4">
    <location>
        <begin position="23"/>
        <end position="140"/>
    </location>
</feature>
<organism evidence="5 6">
    <name type="scientific">Aeromonas salmonicida</name>
    <dbReference type="NCBI Taxonomy" id="645"/>
    <lineage>
        <taxon>Bacteria</taxon>
        <taxon>Pseudomonadati</taxon>
        <taxon>Pseudomonadota</taxon>
        <taxon>Gammaproteobacteria</taxon>
        <taxon>Aeromonadales</taxon>
        <taxon>Aeromonadaceae</taxon>
        <taxon>Aeromonas</taxon>
    </lineage>
</organism>
<dbReference type="Pfam" id="PF13752">
    <property type="entry name" value="DUF4165"/>
    <property type="match status" value="1"/>
</dbReference>
<gene>
    <name evidence="5" type="ORF">DEU50_1471</name>
</gene>
<proteinExistence type="predicted"/>